<gene>
    <name evidence="2" type="ORF">TCON_0104</name>
</gene>
<evidence type="ECO:0000313" key="2">
    <source>
        <dbReference type="EMBL" id="KAF7684731.1"/>
    </source>
</evidence>
<feature type="compositionally biased region" description="Basic and acidic residues" evidence="1">
    <location>
        <begin position="80"/>
        <end position="89"/>
    </location>
</feature>
<evidence type="ECO:0000256" key="1">
    <source>
        <dbReference type="SAM" id="MobiDB-lite"/>
    </source>
</evidence>
<accession>A0ABQ7I2W2</accession>
<organism evidence="2 3">
    <name type="scientific">Astathelohania contejeani</name>
    <dbReference type="NCBI Taxonomy" id="164912"/>
    <lineage>
        <taxon>Eukaryota</taxon>
        <taxon>Fungi</taxon>
        <taxon>Fungi incertae sedis</taxon>
        <taxon>Microsporidia</taxon>
        <taxon>Astathelohaniidae</taxon>
        <taxon>Astathelohania</taxon>
    </lineage>
</organism>
<dbReference type="EMBL" id="SBIQ01000003">
    <property type="protein sequence ID" value="KAF7684731.1"/>
    <property type="molecule type" value="Genomic_DNA"/>
</dbReference>
<feature type="region of interest" description="Disordered" evidence="1">
    <location>
        <begin position="69"/>
        <end position="91"/>
    </location>
</feature>
<protein>
    <submittedName>
        <fullName evidence="2">Uncharacterized protein</fullName>
    </submittedName>
</protein>
<sequence length="102" mass="11739">MTWDGVVTRYHRNYLKKLNITPTIEAYIQLKVLKKTLENILLEYKRSTEDVIDVRDQVEDVVKRFGEASATGCQPQPQAIEKKGKEKHNTNPLNKLTATLVI</sequence>
<name>A0ABQ7I2W2_9MICR</name>
<reference evidence="2 3" key="1">
    <citation type="submission" date="2019-01" db="EMBL/GenBank/DDBJ databases">
        <title>Genomes sequencing and comparative genomics of infectious freshwater microsporidia, Cucumispora dikerogammari and Thelohania contejeani.</title>
        <authorList>
            <person name="Cormier A."/>
            <person name="Giraud I."/>
            <person name="Wattier R."/>
            <person name="Teixeira M."/>
            <person name="Grandjean F."/>
            <person name="Rigaud T."/>
            <person name="Cordaux R."/>
        </authorList>
    </citation>
    <scope>NUCLEOTIDE SEQUENCE [LARGE SCALE GENOMIC DNA]</scope>
    <source>
        <strain evidence="2">T1</strain>
        <tissue evidence="2">Spores</tissue>
    </source>
</reference>
<keyword evidence="3" id="KW-1185">Reference proteome</keyword>
<proteinExistence type="predicted"/>
<comment type="caution">
    <text evidence="2">The sequence shown here is derived from an EMBL/GenBank/DDBJ whole genome shotgun (WGS) entry which is preliminary data.</text>
</comment>
<evidence type="ECO:0000313" key="3">
    <source>
        <dbReference type="Proteomes" id="UP001516464"/>
    </source>
</evidence>
<dbReference type="Proteomes" id="UP001516464">
    <property type="component" value="Unassembled WGS sequence"/>
</dbReference>